<name>A0A6J6VVA3_9ZZZZ</name>
<gene>
    <name evidence="2" type="ORF">UFOPK2658_01032</name>
    <name evidence="3" type="ORF">UFOPK2880_01068</name>
</gene>
<evidence type="ECO:0000313" key="3">
    <source>
        <dbReference type="EMBL" id="CAB4775279.1"/>
    </source>
</evidence>
<dbReference type="AlphaFoldDB" id="A0A6J6VVA3"/>
<dbReference type="InterPro" id="IPR041726">
    <property type="entry name" value="ACAD10_11_N"/>
</dbReference>
<dbReference type="Gene3D" id="3.90.1200.10">
    <property type="match status" value="1"/>
</dbReference>
<evidence type="ECO:0000313" key="2">
    <source>
        <dbReference type="EMBL" id="CAB4721090.1"/>
    </source>
</evidence>
<dbReference type="EMBL" id="CAEZZP010000063">
    <property type="protein sequence ID" value="CAB4775279.1"/>
    <property type="molecule type" value="Genomic_DNA"/>
</dbReference>
<organism evidence="3">
    <name type="scientific">freshwater metagenome</name>
    <dbReference type="NCBI Taxonomy" id="449393"/>
    <lineage>
        <taxon>unclassified sequences</taxon>
        <taxon>metagenomes</taxon>
        <taxon>ecological metagenomes</taxon>
    </lineage>
</organism>
<feature type="domain" description="Aminoglycoside phosphotransferase" evidence="1">
    <location>
        <begin position="48"/>
        <end position="263"/>
    </location>
</feature>
<reference evidence="3" key="1">
    <citation type="submission" date="2020-05" db="EMBL/GenBank/DDBJ databases">
        <authorList>
            <person name="Chiriac C."/>
            <person name="Salcher M."/>
            <person name="Ghai R."/>
            <person name="Kavagutti S V."/>
        </authorList>
    </citation>
    <scope>NUCLEOTIDE SEQUENCE</scope>
</reference>
<dbReference type="InterPro" id="IPR051678">
    <property type="entry name" value="AGP_Transferase"/>
</dbReference>
<dbReference type="InterPro" id="IPR011009">
    <property type="entry name" value="Kinase-like_dom_sf"/>
</dbReference>
<accession>A0A6J6VVA3</accession>
<protein>
    <submittedName>
        <fullName evidence="3">Unannotated protein</fullName>
    </submittedName>
</protein>
<dbReference type="Pfam" id="PF01636">
    <property type="entry name" value="APH"/>
    <property type="match status" value="1"/>
</dbReference>
<dbReference type="Gene3D" id="3.30.200.20">
    <property type="entry name" value="Phosphorylase Kinase, domain 1"/>
    <property type="match status" value="1"/>
</dbReference>
<dbReference type="PANTHER" id="PTHR21310">
    <property type="entry name" value="AMINOGLYCOSIDE PHOSPHOTRANSFERASE-RELATED-RELATED"/>
    <property type="match status" value="1"/>
</dbReference>
<dbReference type="EMBL" id="CAEZYH010000039">
    <property type="protein sequence ID" value="CAB4721090.1"/>
    <property type="molecule type" value="Genomic_DNA"/>
</dbReference>
<dbReference type="SUPFAM" id="SSF56112">
    <property type="entry name" value="Protein kinase-like (PK-like)"/>
    <property type="match status" value="1"/>
</dbReference>
<sequence>MHDVAAMPDLLSAFLSQESGQKVTVTSYEAMTGGYSRLMARAEVRWQDGSTETLVLRGDPPPGKAMMETDRDTEWALLSALGQAESIPMPKARYYDNTGTRLGTKAIVLDFVAGQSLQAHLNECTPETGYGRHTFDLVDTMSAVHRINPDDVGSSISRPTDWSTYLGGLIDRFRQADRNHAESNPFLRYVAEWLDANRPPPLPLRLVHSDFQPANIMVGTDGSHQVIDWELTHIGDPREDLGYYMIYSSASGPNLIVPDPEAFLARYREKTGFGEDTINMATLGYFSSLAAITVYGQVLAGAGAMARGQNSGIMTTYTLNALTVGHNNFLAGCIPPTL</sequence>
<dbReference type="InterPro" id="IPR002575">
    <property type="entry name" value="Aminoglycoside_PTrfase"/>
</dbReference>
<proteinExistence type="predicted"/>
<dbReference type="CDD" id="cd05154">
    <property type="entry name" value="ACAD10_11_N-like"/>
    <property type="match status" value="1"/>
</dbReference>
<evidence type="ECO:0000259" key="1">
    <source>
        <dbReference type="Pfam" id="PF01636"/>
    </source>
</evidence>